<proteinExistence type="predicted"/>
<dbReference type="AlphaFoldDB" id="A0A2V1EEX4"/>
<protein>
    <submittedName>
        <fullName evidence="2">Uncharacterized protein</fullName>
    </submittedName>
</protein>
<organism evidence="2 3">
    <name type="scientific">Periconia macrospinosa</name>
    <dbReference type="NCBI Taxonomy" id="97972"/>
    <lineage>
        <taxon>Eukaryota</taxon>
        <taxon>Fungi</taxon>
        <taxon>Dikarya</taxon>
        <taxon>Ascomycota</taxon>
        <taxon>Pezizomycotina</taxon>
        <taxon>Dothideomycetes</taxon>
        <taxon>Pleosporomycetidae</taxon>
        <taxon>Pleosporales</taxon>
        <taxon>Massarineae</taxon>
        <taxon>Periconiaceae</taxon>
        <taxon>Periconia</taxon>
    </lineage>
</organism>
<dbReference type="Proteomes" id="UP000244855">
    <property type="component" value="Unassembled WGS sequence"/>
</dbReference>
<name>A0A2V1EEX4_9PLEO</name>
<feature type="compositionally biased region" description="Basic and acidic residues" evidence="1">
    <location>
        <begin position="81"/>
        <end position="92"/>
    </location>
</feature>
<sequence>MLHRYTTNPTAGPQALGGVSHRTCCATTFGGNTHIHDQRSTHTLSLLRARAISQQWNSGAVNEPGSWLDHQTHNIPHSSHPLRESSSHERTTSKSTADPNPSHRVLGIHPPSSQQHLPCNHTPKSTHSPRYMLVARSGLGPRN</sequence>
<evidence type="ECO:0000256" key="1">
    <source>
        <dbReference type="SAM" id="MobiDB-lite"/>
    </source>
</evidence>
<evidence type="ECO:0000313" key="3">
    <source>
        <dbReference type="Proteomes" id="UP000244855"/>
    </source>
</evidence>
<gene>
    <name evidence="2" type="ORF">DM02DRAFT_7442</name>
</gene>
<evidence type="ECO:0000313" key="2">
    <source>
        <dbReference type="EMBL" id="PVI08619.1"/>
    </source>
</evidence>
<keyword evidence="3" id="KW-1185">Reference proteome</keyword>
<accession>A0A2V1EEX4</accession>
<reference evidence="2 3" key="1">
    <citation type="journal article" date="2018" name="Sci. Rep.">
        <title>Comparative genomics provides insights into the lifestyle and reveals functional heterogeneity of dark septate endophytic fungi.</title>
        <authorList>
            <person name="Knapp D.G."/>
            <person name="Nemeth J.B."/>
            <person name="Barry K."/>
            <person name="Hainaut M."/>
            <person name="Henrissat B."/>
            <person name="Johnson J."/>
            <person name="Kuo A."/>
            <person name="Lim J.H.P."/>
            <person name="Lipzen A."/>
            <person name="Nolan M."/>
            <person name="Ohm R.A."/>
            <person name="Tamas L."/>
            <person name="Grigoriev I.V."/>
            <person name="Spatafora J.W."/>
            <person name="Nagy L.G."/>
            <person name="Kovacs G.M."/>
        </authorList>
    </citation>
    <scope>NUCLEOTIDE SEQUENCE [LARGE SCALE GENOMIC DNA]</scope>
    <source>
        <strain evidence="2 3">DSE2036</strain>
    </source>
</reference>
<feature type="region of interest" description="Disordered" evidence="1">
    <location>
        <begin position="57"/>
        <end position="143"/>
    </location>
</feature>
<dbReference type="EMBL" id="KZ805300">
    <property type="protein sequence ID" value="PVI08619.1"/>
    <property type="molecule type" value="Genomic_DNA"/>
</dbReference>
<feature type="compositionally biased region" description="Polar residues" evidence="1">
    <location>
        <begin position="111"/>
        <end position="128"/>
    </location>
</feature>